<gene>
    <name evidence="1" type="ORF">ASCRUDRAFT_75234</name>
</gene>
<accession>A0A1D2VK84</accession>
<dbReference type="RefSeq" id="XP_020048310.1">
    <property type="nucleotide sequence ID" value="XM_020192980.1"/>
</dbReference>
<organism evidence="1 2">
    <name type="scientific">Ascoidea rubescens DSM 1968</name>
    <dbReference type="NCBI Taxonomy" id="1344418"/>
    <lineage>
        <taxon>Eukaryota</taxon>
        <taxon>Fungi</taxon>
        <taxon>Dikarya</taxon>
        <taxon>Ascomycota</taxon>
        <taxon>Saccharomycotina</taxon>
        <taxon>Saccharomycetes</taxon>
        <taxon>Ascoideaceae</taxon>
        <taxon>Ascoidea</taxon>
    </lineage>
</organism>
<sequence length="58" mass="6551">MVFCSEPGSYGVVESNGGRGIFFELNKNCKINIKFSASDNTISLPLQYSCNNYNFERF</sequence>
<evidence type="ECO:0000313" key="1">
    <source>
        <dbReference type="EMBL" id="ODV62003.1"/>
    </source>
</evidence>
<evidence type="ECO:0000313" key="2">
    <source>
        <dbReference type="Proteomes" id="UP000095038"/>
    </source>
</evidence>
<dbReference type="InParanoid" id="A0A1D2VK84"/>
<reference evidence="2" key="1">
    <citation type="submission" date="2016-05" db="EMBL/GenBank/DDBJ databases">
        <title>Comparative genomics of biotechnologically important yeasts.</title>
        <authorList>
            <consortium name="DOE Joint Genome Institute"/>
            <person name="Riley R."/>
            <person name="Haridas S."/>
            <person name="Wolfe K.H."/>
            <person name="Lopes M.R."/>
            <person name="Hittinger C.T."/>
            <person name="Goker M."/>
            <person name="Salamov A."/>
            <person name="Wisecaver J."/>
            <person name="Long T.M."/>
            <person name="Aerts A.L."/>
            <person name="Barry K."/>
            <person name="Choi C."/>
            <person name="Clum A."/>
            <person name="Coughlan A.Y."/>
            <person name="Deshpande S."/>
            <person name="Douglass A.P."/>
            <person name="Hanson S.J."/>
            <person name="Klenk H.-P."/>
            <person name="Labutti K."/>
            <person name="Lapidus A."/>
            <person name="Lindquist E."/>
            <person name="Lipzen A."/>
            <person name="Meier-Kolthoff J.P."/>
            <person name="Ohm R.A."/>
            <person name="Otillar R.P."/>
            <person name="Pangilinan J."/>
            <person name="Peng Y."/>
            <person name="Rokas A."/>
            <person name="Rosa C.A."/>
            <person name="Scheuner C."/>
            <person name="Sibirny A.A."/>
            <person name="Slot J.C."/>
            <person name="Stielow J.B."/>
            <person name="Sun H."/>
            <person name="Kurtzman C.P."/>
            <person name="Blackwell M."/>
            <person name="Grigoriev I.V."/>
            <person name="Jeffries T.W."/>
        </authorList>
    </citation>
    <scope>NUCLEOTIDE SEQUENCE [LARGE SCALE GENOMIC DNA]</scope>
    <source>
        <strain evidence="2">DSM 1968</strain>
    </source>
</reference>
<dbReference type="AlphaFoldDB" id="A0A1D2VK84"/>
<keyword evidence="2" id="KW-1185">Reference proteome</keyword>
<proteinExistence type="predicted"/>
<protein>
    <submittedName>
        <fullName evidence="1">Uncharacterized protein</fullName>
    </submittedName>
</protein>
<dbReference type="EMBL" id="KV454478">
    <property type="protein sequence ID" value="ODV62003.1"/>
    <property type="molecule type" value="Genomic_DNA"/>
</dbReference>
<dbReference type="Proteomes" id="UP000095038">
    <property type="component" value="Unassembled WGS sequence"/>
</dbReference>
<dbReference type="GeneID" id="30966616"/>
<name>A0A1D2VK84_9ASCO</name>